<evidence type="ECO:0000313" key="1">
    <source>
        <dbReference type="EMBL" id="OEY73949.1"/>
    </source>
</evidence>
<sequence>MKFLFRVDAGGKIGLGHFFRSINLAKKLTKRGHSVIFVHKESLFWKEQKNNNFPFEAFQILTSQTELEIIKKYKIDKFFVDGIINFSTEFVEEIKLHSEIIFYQNLSDSKFFADKFILPSIHQSDSFFNNFNKSTKIYQGLQYFTFNENIEKLTEKKPVEKVKNIGVIAGGSDPKNTLEKILSMLEHFDSEYVNFIFFYGVDSSFDKIFRHSKLKNSNISCLPYDHSKILNCDLLISAFGVSTYEFMVLGMPIIAYGHQLSNSIAANYLASNTKGLVSLGFIEDVSQEYLFQELRKLIQNKESRDQLVNNAKLSIDLFGIERVIKIIENE</sequence>
<dbReference type="Proteomes" id="UP000176009">
    <property type="component" value="Unassembled WGS sequence"/>
</dbReference>
<evidence type="ECO:0000313" key="3">
    <source>
        <dbReference type="Proteomes" id="UP000176009"/>
    </source>
</evidence>
<dbReference type="AlphaFoldDB" id="A0A2N0U578"/>
<dbReference type="Gene3D" id="3.40.50.11190">
    <property type="match status" value="1"/>
</dbReference>
<evidence type="ECO:0000313" key="2">
    <source>
        <dbReference type="EMBL" id="PKD22149.1"/>
    </source>
</evidence>
<name>A0A2N0U578_9FLAO</name>
<accession>A0A2N0U578</accession>
<comment type="caution">
    <text evidence="2">The sequence shown here is derived from an EMBL/GenBank/DDBJ whole genome shotgun (WGS) entry which is preliminary data.</text>
</comment>
<evidence type="ECO:0000313" key="4">
    <source>
        <dbReference type="Proteomes" id="UP000232533"/>
    </source>
</evidence>
<dbReference type="Proteomes" id="UP000232533">
    <property type="component" value="Unassembled WGS sequence"/>
</dbReference>
<reference evidence="2 4" key="1">
    <citation type="submission" date="2015-10" db="EMBL/GenBank/DDBJ databases">
        <title>Draft genome sequence of Salegentibacter salinarum KCTC 12975.</title>
        <authorList>
            <person name="Lin W."/>
            <person name="Zheng Q."/>
        </authorList>
    </citation>
    <scope>NUCLEOTIDE SEQUENCE [LARGE SCALE GENOMIC DNA]</scope>
    <source>
        <strain evidence="2 4">KCTC 12974</strain>
    </source>
</reference>
<organism evidence="2 4">
    <name type="scientific">Salegentibacter salarius</name>
    <dbReference type="NCBI Taxonomy" id="435906"/>
    <lineage>
        <taxon>Bacteria</taxon>
        <taxon>Pseudomonadati</taxon>
        <taxon>Bacteroidota</taxon>
        <taxon>Flavobacteriia</taxon>
        <taxon>Flavobacteriales</taxon>
        <taxon>Flavobacteriaceae</taxon>
        <taxon>Salegentibacter</taxon>
    </lineage>
</organism>
<protein>
    <submittedName>
        <fullName evidence="2">Uncharacterized protein</fullName>
    </submittedName>
</protein>
<reference evidence="1 3" key="2">
    <citation type="submission" date="2016-09" db="EMBL/GenBank/DDBJ databases">
        <title>Genome Sequence of Salegentibacter salarius,Isolated from a Marine Solar Saltern of the Yellow Sea in South Korea.</title>
        <authorList>
            <person name="Zheng Q."/>
            <person name="Liu Y."/>
        </authorList>
    </citation>
    <scope>NUCLEOTIDE SEQUENCE [LARGE SCALE GENOMIC DNA]</scope>
    <source>
        <strain evidence="1 3">KCTC 12974</strain>
    </source>
</reference>
<dbReference type="EMBL" id="MJBR01000001">
    <property type="protein sequence ID" value="OEY73949.1"/>
    <property type="molecule type" value="Genomic_DNA"/>
</dbReference>
<dbReference type="EMBL" id="LKTR01000001">
    <property type="protein sequence ID" value="PKD22149.1"/>
    <property type="molecule type" value="Genomic_DNA"/>
</dbReference>
<dbReference type="RefSeq" id="WP_070052503.1">
    <property type="nucleotide sequence ID" value="NZ_FVZF01000001.1"/>
</dbReference>
<dbReference type="Gene3D" id="3.40.50.2000">
    <property type="entry name" value="Glycogen Phosphorylase B"/>
    <property type="match status" value="1"/>
</dbReference>
<gene>
    <name evidence="2" type="ORF">APR40_00550</name>
    <name evidence="1" type="ORF">BHS39_00550</name>
</gene>
<dbReference type="SUPFAM" id="SSF53756">
    <property type="entry name" value="UDP-Glycosyltransferase/glycogen phosphorylase"/>
    <property type="match status" value="1"/>
</dbReference>
<proteinExistence type="predicted"/>
<keyword evidence="3" id="KW-1185">Reference proteome</keyword>
<dbReference type="OrthoDB" id="6290225at2"/>